<reference evidence="1 2" key="1">
    <citation type="submission" date="2017-02" db="EMBL/GenBank/DDBJ databases">
        <authorList>
            <person name="Peterson S.W."/>
        </authorList>
    </citation>
    <scope>NUCLEOTIDE SEQUENCE [LARGE SCALE GENOMIC DNA]</scope>
    <source>
        <strain evidence="1 2">VKM Ac-2059</strain>
    </source>
</reference>
<dbReference type="EMBL" id="FUZP01000001">
    <property type="protein sequence ID" value="SKC52226.1"/>
    <property type="molecule type" value="Genomic_DNA"/>
</dbReference>
<dbReference type="AlphaFoldDB" id="A0A1T5JLG6"/>
<gene>
    <name evidence="1" type="ORF">SAMN06309945_1664</name>
</gene>
<proteinExistence type="predicted"/>
<name>A0A1T5JLG6_9MICO</name>
<keyword evidence="2" id="KW-1185">Reference proteome</keyword>
<dbReference type="Proteomes" id="UP000190857">
    <property type="component" value="Unassembled WGS sequence"/>
</dbReference>
<accession>A0A1T5JLG6</accession>
<evidence type="ECO:0000313" key="2">
    <source>
        <dbReference type="Proteomes" id="UP000190857"/>
    </source>
</evidence>
<organism evidence="1 2">
    <name type="scientific">Okibacterium fritillariae</name>
    <dbReference type="NCBI Taxonomy" id="123320"/>
    <lineage>
        <taxon>Bacteria</taxon>
        <taxon>Bacillati</taxon>
        <taxon>Actinomycetota</taxon>
        <taxon>Actinomycetes</taxon>
        <taxon>Micrococcales</taxon>
        <taxon>Microbacteriaceae</taxon>
        <taxon>Okibacterium</taxon>
    </lineage>
</organism>
<sequence>MNVRATVTEHSPVIEPTWARVEADFYVGSRAGEFLGYIDGKGGGAFRAYDTFSRPVGEFDTVRDAMHAVLAATSNGSAL</sequence>
<evidence type="ECO:0000313" key="1">
    <source>
        <dbReference type="EMBL" id="SKC52226.1"/>
    </source>
</evidence>
<protein>
    <submittedName>
        <fullName evidence="1">Uncharacterized protein</fullName>
    </submittedName>
</protein>
<dbReference type="STRING" id="123320.SAMN06309945_1664"/>